<proteinExistence type="predicted"/>
<protein>
    <submittedName>
        <fullName evidence="1">Uncharacterized protein</fullName>
    </submittedName>
</protein>
<name>A0A1C3H2G2_9GAMM</name>
<dbReference type="RefSeq" id="WP_179123499.1">
    <property type="nucleotide sequence ID" value="NZ_CAURWG010000040.1"/>
</dbReference>
<evidence type="ECO:0000313" key="1">
    <source>
        <dbReference type="EMBL" id="SAM58384.1"/>
    </source>
</evidence>
<sequence>METSRETHKISQRAHIIKRAQADKKPDFQGKADEIPAIPKTAGYVKKPCAVA</sequence>
<organism evidence="1 2">
    <name type="scientific">Cardiobacterium hominis</name>
    <dbReference type="NCBI Taxonomy" id="2718"/>
    <lineage>
        <taxon>Bacteria</taxon>
        <taxon>Pseudomonadati</taxon>
        <taxon>Pseudomonadota</taxon>
        <taxon>Gammaproteobacteria</taxon>
        <taxon>Cardiobacteriales</taxon>
        <taxon>Cardiobacteriaceae</taxon>
        <taxon>Cardiobacterium</taxon>
    </lineage>
</organism>
<reference evidence="2" key="1">
    <citation type="submission" date="2016-04" db="EMBL/GenBank/DDBJ databases">
        <authorList>
            <person name="Tagini F."/>
        </authorList>
    </citation>
    <scope>NUCLEOTIDE SEQUENCE [LARGE SCALE GENOMIC DNA]</scope>
    <source>
        <strain evidence="2">CHUV0807</strain>
    </source>
</reference>
<gene>
    <name evidence="1" type="ORF">CHUV0807_0445</name>
</gene>
<dbReference type="Proteomes" id="UP000190837">
    <property type="component" value="Unassembled WGS sequence"/>
</dbReference>
<accession>A0A1C3H2G2</accession>
<evidence type="ECO:0000313" key="2">
    <source>
        <dbReference type="Proteomes" id="UP000190837"/>
    </source>
</evidence>
<dbReference type="AlphaFoldDB" id="A0A1C3H2G2"/>
<dbReference type="EMBL" id="FKLO01000020">
    <property type="protein sequence ID" value="SAM58384.1"/>
    <property type="molecule type" value="Genomic_DNA"/>
</dbReference>